<evidence type="ECO:0000256" key="7">
    <source>
        <dbReference type="ARBA" id="ARBA00023065"/>
    </source>
</evidence>
<evidence type="ECO:0000256" key="5">
    <source>
        <dbReference type="ARBA" id="ARBA00022837"/>
    </source>
</evidence>
<dbReference type="GO" id="GO:0016020">
    <property type="term" value="C:membrane"/>
    <property type="evidence" value="ECO:0007669"/>
    <property type="project" value="UniProtKB-SubCell"/>
</dbReference>
<keyword evidence="4" id="KW-0677">Repeat</keyword>
<evidence type="ECO:0000256" key="6">
    <source>
        <dbReference type="ARBA" id="ARBA00022989"/>
    </source>
</evidence>
<evidence type="ECO:0000256" key="2">
    <source>
        <dbReference type="ARBA" id="ARBA00022448"/>
    </source>
</evidence>
<evidence type="ECO:0000313" key="12">
    <source>
        <dbReference type="EMBL" id="CAD8334182.1"/>
    </source>
</evidence>
<dbReference type="EMBL" id="HBEF01010005">
    <property type="protein sequence ID" value="CAD8334182.1"/>
    <property type="molecule type" value="Transcribed_RNA"/>
</dbReference>
<reference evidence="12" key="1">
    <citation type="submission" date="2021-01" db="EMBL/GenBank/DDBJ databases">
        <authorList>
            <person name="Corre E."/>
            <person name="Pelletier E."/>
            <person name="Niang G."/>
            <person name="Scheremetjew M."/>
            <person name="Finn R."/>
            <person name="Kale V."/>
            <person name="Holt S."/>
            <person name="Cochrane G."/>
            <person name="Meng A."/>
            <person name="Brown T."/>
            <person name="Cohen L."/>
        </authorList>
    </citation>
    <scope>NUCLEOTIDE SEQUENCE</scope>
    <source>
        <strain evidence="12">CCMP3328</strain>
    </source>
</reference>
<accession>A0A7R9ZM34</accession>
<keyword evidence="7" id="KW-0406">Ion transport</keyword>
<organism evidence="12">
    <name type="scientific">Craspedostauros australis</name>
    <dbReference type="NCBI Taxonomy" id="1486917"/>
    <lineage>
        <taxon>Eukaryota</taxon>
        <taxon>Sar</taxon>
        <taxon>Stramenopiles</taxon>
        <taxon>Ochrophyta</taxon>
        <taxon>Bacillariophyta</taxon>
        <taxon>Bacillariophyceae</taxon>
        <taxon>Bacillariophycidae</taxon>
        <taxon>Naviculales</taxon>
        <taxon>Naviculaceae</taxon>
        <taxon>Craspedostauros</taxon>
    </lineage>
</organism>
<dbReference type="Gene3D" id="1.10.287.70">
    <property type="match status" value="1"/>
</dbReference>
<dbReference type="GO" id="GO:0005245">
    <property type="term" value="F:voltage-gated calcium channel activity"/>
    <property type="evidence" value="ECO:0007669"/>
    <property type="project" value="InterPro"/>
</dbReference>
<name>A0A7R9ZM34_9STRA</name>
<comment type="subcellular location">
    <subcellularLocation>
        <location evidence="1">Membrane</location>
        <topology evidence="1">Multi-pass membrane protein</topology>
    </subcellularLocation>
</comment>
<proteinExistence type="predicted"/>
<keyword evidence="5" id="KW-0106">Calcium</keyword>
<evidence type="ECO:0000256" key="4">
    <source>
        <dbReference type="ARBA" id="ARBA00022737"/>
    </source>
</evidence>
<dbReference type="PANTHER" id="PTHR46988:SF2">
    <property type="entry name" value="TWO PORE CALCIUM CHANNEL PROTEIN 1"/>
    <property type="match status" value="1"/>
</dbReference>
<evidence type="ECO:0000256" key="3">
    <source>
        <dbReference type="ARBA" id="ARBA00022692"/>
    </source>
</evidence>
<keyword evidence="2" id="KW-0813">Transport</keyword>
<gene>
    <name evidence="12" type="ORF">CAUS1442_LOCUS6287</name>
</gene>
<dbReference type="InterPro" id="IPR005821">
    <property type="entry name" value="Ion_trans_dom"/>
</dbReference>
<keyword evidence="6 10" id="KW-1133">Transmembrane helix</keyword>
<evidence type="ECO:0000259" key="11">
    <source>
        <dbReference type="Pfam" id="PF00520"/>
    </source>
</evidence>
<dbReference type="Pfam" id="PF00520">
    <property type="entry name" value="Ion_trans"/>
    <property type="match status" value="1"/>
</dbReference>
<dbReference type="PANTHER" id="PTHR46988">
    <property type="entry name" value="TWO PORE CALCIUM CHANNEL PROTEIN 1"/>
    <property type="match status" value="1"/>
</dbReference>
<dbReference type="AlphaFoldDB" id="A0A7R9ZM34"/>
<feature type="transmembrane region" description="Helical" evidence="10">
    <location>
        <begin position="42"/>
        <end position="59"/>
    </location>
</feature>
<dbReference type="InterPro" id="IPR044581">
    <property type="entry name" value="TPC1_plant"/>
</dbReference>
<keyword evidence="9" id="KW-0407">Ion channel</keyword>
<evidence type="ECO:0000256" key="10">
    <source>
        <dbReference type="SAM" id="Phobius"/>
    </source>
</evidence>
<keyword evidence="8 10" id="KW-0472">Membrane</keyword>
<keyword evidence="3 10" id="KW-0812">Transmembrane</keyword>
<feature type="domain" description="Ion transport" evidence="11">
    <location>
        <begin position="22"/>
        <end position="100"/>
    </location>
</feature>
<evidence type="ECO:0000256" key="1">
    <source>
        <dbReference type="ARBA" id="ARBA00004141"/>
    </source>
</evidence>
<protein>
    <recommendedName>
        <fullName evidence="11">Ion transport domain-containing protein</fullName>
    </recommendedName>
</protein>
<feature type="transmembrane region" description="Helical" evidence="10">
    <location>
        <begin position="71"/>
        <end position="96"/>
    </location>
</feature>
<evidence type="ECO:0000256" key="9">
    <source>
        <dbReference type="ARBA" id="ARBA00023303"/>
    </source>
</evidence>
<sequence length="185" mass="20614">MFGGIITRDPNNPHSERLEGTDFANTQYWANNFNDMMSGMNVLFNLLVINNWQICAYGIEAAADTRWVRWYFFAFHVLGVVLINNLVQAVVINAFFQQLENRRNSTEDVVVEGEAIIRQQTALFDATEVTGTKTGASGGYVARIQAIHSDIDVNEREQLKTLFTNSSRSSNNLAGDAGDNDDAKA</sequence>
<evidence type="ECO:0000256" key="8">
    <source>
        <dbReference type="ARBA" id="ARBA00023136"/>
    </source>
</evidence>